<dbReference type="InterPro" id="IPR038750">
    <property type="entry name" value="YczE/YyaS-like"/>
</dbReference>
<keyword evidence="1" id="KW-0812">Transmembrane</keyword>
<reference evidence="2 3" key="1">
    <citation type="submission" date="2018-11" db="EMBL/GenBank/DDBJ databases">
        <title>Genomic Encyclopedia of Type Strains, Phase IV (KMG-IV): sequencing the most valuable type-strain genomes for metagenomic binning, comparative biology and taxonomic classification.</title>
        <authorList>
            <person name="Goeker M."/>
        </authorList>
    </citation>
    <scope>NUCLEOTIDE SEQUENCE [LARGE SCALE GENOMIC DNA]</scope>
    <source>
        <strain evidence="2 3">DSM 26537</strain>
    </source>
</reference>
<dbReference type="EMBL" id="RJVG01000004">
    <property type="protein sequence ID" value="ROR28444.1"/>
    <property type="molecule type" value="Genomic_DNA"/>
</dbReference>
<protein>
    <recommendedName>
        <fullName evidence="4">Membrane protein YczE</fullName>
    </recommendedName>
</protein>
<organism evidence="2 3">
    <name type="scientific">Mobilisporobacter senegalensis</name>
    <dbReference type="NCBI Taxonomy" id="1329262"/>
    <lineage>
        <taxon>Bacteria</taxon>
        <taxon>Bacillati</taxon>
        <taxon>Bacillota</taxon>
        <taxon>Clostridia</taxon>
        <taxon>Lachnospirales</taxon>
        <taxon>Lachnospiraceae</taxon>
        <taxon>Mobilisporobacter</taxon>
    </lineage>
</organism>
<feature type="transmembrane region" description="Helical" evidence="1">
    <location>
        <begin position="50"/>
        <end position="72"/>
    </location>
</feature>
<gene>
    <name evidence="2" type="ORF">EDD66_10426</name>
</gene>
<dbReference type="OrthoDB" id="1902994at2"/>
<feature type="transmembrane region" description="Helical" evidence="1">
    <location>
        <begin position="112"/>
        <end position="130"/>
    </location>
</feature>
<name>A0A3N1XP32_9FIRM</name>
<accession>A0A3N1XP32</accession>
<dbReference type="PANTHER" id="PTHR40078">
    <property type="entry name" value="INTEGRAL MEMBRANE PROTEIN-RELATED"/>
    <property type="match status" value="1"/>
</dbReference>
<comment type="caution">
    <text evidence="2">The sequence shown here is derived from an EMBL/GenBank/DDBJ whole genome shotgun (WGS) entry which is preliminary data.</text>
</comment>
<evidence type="ECO:0000256" key="1">
    <source>
        <dbReference type="SAM" id="Phobius"/>
    </source>
</evidence>
<evidence type="ECO:0000313" key="3">
    <source>
        <dbReference type="Proteomes" id="UP000273083"/>
    </source>
</evidence>
<dbReference type="PANTHER" id="PTHR40078:SF1">
    <property type="entry name" value="INTEGRAL MEMBRANE PROTEIN"/>
    <property type="match status" value="1"/>
</dbReference>
<dbReference type="Pfam" id="PF19700">
    <property type="entry name" value="DUF6198"/>
    <property type="match status" value="1"/>
</dbReference>
<dbReference type="Proteomes" id="UP000273083">
    <property type="component" value="Unassembled WGS sequence"/>
</dbReference>
<dbReference type="AlphaFoldDB" id="A0A3N1XP32"/>
<keyword evidence="1" id="KW-0472">Membrane</keyword>
<keyword evidence="3" id="KW-1185">Reference proteome</keyword>
<evidence type="ECO:0008006" key="4">
    <source>
        <dbReference type="Google" id="ProtNLM"/>
    </source>
</evidence>
<sequence length="216" mass="23416">MKNINLFKLLMALLGIFLIGAGVAFNAATQLGNDPIGIIYDGVRNALGLTPGQLGLVSNFVNYGLIALLFFVGRKYVNIGTLIYILPYGFFVNAGNKLYAAVIQSNDFSSRMVAGIIGCLFIYTGVAIYISMDMGLDPFTGIVMVIRDKIKLDFKKTKICFDIIMVIFGVILGGKLGIITVFTALTAGPSIQFISNKITGLMKLYENRKMSPGKLS</sequence>
<keyword evidence="1" id="KW-1133">Transmembrane helix</keyword>
<feature type="transmembrane region" description="Helical" evidence="1">
    <location>
        <begin position="159"/>
        <end position="185"/>
    </location>
</feature>
<proteinExistence type="predicted"/>
<feature type="transmembrane region" description="Helical" evidence="1">
    <location>
        <begin position="79"/>
        <end position="100"/>
    </location>
</feature>
<evidence type="ECO:0000313" key="2">
    <source>
        <dbReference type="EMBL" id="ROR28444.1"/>
    </source>
</evidence>
<dbReference type="RefSeq" id="WP_123608953.1">
    <property type="nucleotide sequence ID" value="NZ_RJVG01000004.1"/>
</dbReference>